<protein>
    <submittedName>
        <fullName evidence="2">Nucleotidyltransferase domain-containing protein</fullName>
    </submittedName>
</protein>
<feature type="domain" description="Polymerase beta nucleotidyltransferase" evidence="1">
    <location>
        <begin position="27"/>
        <end position="100"/>
    </location>
</feature>
<dbReference type="Pfam" id="PF18765">
    <property type="entry name" value="Polbeta"/>
    <property type="match status" value="1"/>
</dbReference>
<dbReference type="EMBL" id="CP133594">
    <property type="protein sequence ID" value="WMW21634.1"/>
    <property type="molecule type" value="Genomic_DNA"/>
</dbReference>
<reference evidence="2" key="1">
    <citation type="submission" date="2023-08" db="EMBL/GenBank/DDBJ databases">
        <title>Methanolobus mangrovi sp. nov. and Methanolobus sediminis sp. nov, two novel methylotrophic methanogens isolated from mangrove sediments in China.</title>
        <authorList>
            <person name="Zhou J."/>
        </authorList>
    </citation>
    <scope>NUCLEOTIDE SEQUENCE</scope>
    <source>
        <strain evidence="2">FTZ2</strain>
    </source>
</reference>
<gene>
    <name evidence="2" type="ORF">RE476_09585</name>
</gene>
<organism evidence="2 3">
    <name type="scientific">Methanolobus mangrovi</name>
    <dbReference type="NCBI Taxonomy" id="3072977"/>
    <lineage>
        <taxon>Archaea</taxon>
        <taxon>Methanobacteriati</taxon>
        <taxon>Methanobacteriota</taxon>
        <taxon>Stenosarchaea group</taxon>
        <taxon>Methanomicrobia</taxon>
        <taxon>Methanosarcinales</taxon>
        <taxon>Methanosarcinaceae</taxon>
        <taxon>Methanolobus</taxon>
    </lineage>
</organism>
<dbReference type="GeneID" id="84230392"/>
<dbReference type="InterPro" id="IPR043519">
    <property type="entry name" value="NT_sf"/>
</dbReference>
<dbReference type="KEGG" id="mmav:RE476_09585"/>
<dbReference type="CDD" id="cd05403">
    <property type="entry name" value="NT_KNTase_like"/>
    <property type="match status" value="1"/>
</dbReference>
<evidence type="ECO:0000313" key="3">
    <source>
        <dbReference type="Proteomes" id="UP001183006"/>
    </source>
</evidence>
<name>A0AA51YJ05_9EURY</name>
<keyword evidence="3" id="KW-1185">Reference proteome</keyword>
<dbReference type="InterPro" id="IPR052930">
    <property type="entry name" value="TA_antitoxin_MntA"/>
</dbReference>
<dbReference type="AlphaFoldDB" id="A0AA51YJ05"/>
<dbReference type="Gene3D" id="3.30.460.10">
    <property type="entry name" value="Beta Polymerase, domain 2"/>
    <property type="match status" value="1"/>
</dbReference>
<evidence type="ECO:0000313" key="2">
    <source>
        <dbReference type="EMBL" id="WMW21634.1"/>
    </source>
</evidence>
<dbReference type="Proteomes" id="UP001183006">
    <property type="component" value="Chromosome"/>
</dbReference>
<proteinExistence type="predicted"/>
<dbReference type="PANTHER" id="PTHR43852:SF2">
    <property type="entry name" value="PROTEIN ADENYLYLTRANSFERASE MNTA"/>
    <property type="match status" value="1"/>
</dbReference>
<accession>A0AA51YJ05</accession>
<evidence type="ECO:0000259" key="1">
    <source>
        <dbReference type="Pfam" id="PF18765"/>
    </source>
</evidence>
<sequence>MPDYSEVFEKSIRKVKAEVLEAFQNEDVRIVLFGSRARGNAHCTSDIDIGILPLGKYDRKKLTALRAKFEEMNIPYTVDLVDLSTVSGEFRQKVLDEGEVWKDTTNCK</sequence>
<dbReference type="PANTHER" id="PTHR43852">
    <property type="entry name" value="NUCLEOTIDYLTRANSFERASE"/>
    <property type="match status" value="1"/>
</dbReference>
<dbReference type="SUPFAM" id="SSF81301">
    <property type="entry name" value="Nucleotidyltransferase"/>
    <property type="match status" value="1"/>
</dbReference>
<dbReference type="InterPro" id="IPR041633">
    <property type="entry name" value="Polbeta"/>
</dbReference>
<dbReference type="RefSeq" id="WP_309307423.1">
    <property type="nucleotide sequence ID" value="NZ_CP133594.1"/>
</dbReference>